<feature type="transmembrane region" description="Helical" evidence="6">
    <location>
        <begin position="64"/>
        <end position="82"/>
    </location>
</feature>
<feature type="transmembrane region" description="Helical" evidence="6">
    <location>
        <begin position="367"/>
        <end position="386"/>
    </location>
</feature>
<keyword evidence="3 6" id="KW-1133">Transmembrane helix</keyword>
<evidence type="ECO:0000256" key="6">
    <source>
        <dbReference type="SAM" id="Phobius"/>
    </source>
</evidence>
<dbReference type="InterPro" id="IPR051533">
    <property type="entry name" value="WaaL-like"/>
</dbReference>
<dbReference type="SUPFAM" id="SSF48452">
    <property type="entry name" value="TPR-like"/>
    <property type="match status" value="1"/>
</dbReference>
<protein>
    <recommendedName>
        <fullName evidence="7">O-antigen ligase-related domain-containing protein</fullName>
    </recommendedName>
</protein>
<evidence type="ECO:0000256" key="1">
    <source>
        <dbReference type="ARBA" id="ARBA00004141"/>
    </source>
</evidence>
<keyword evidence="2 6" id="KW-0812">Transmembrane</keyword>
<evidence type="ECO:0000256" key="4">
    <source>
        <dbReference type="ARBA" id="ARBA00023136"/>
    </source>
</evidence>
<sequence>MRTENNLETVCRIFIHALVAFILVFTPLSFGVVNPLPLYFTHLAVLLLTFFWILKMAISKRIKLLKPLAMFSVIAFVIYAFIATKRSDIYYYSRNEFIQVVDYALFFTVVINTFQRKKYVYSIYSIILIVAVVLASIGIIQYIKKSTNVYGVGFKSELTSTIIETDSVEDVTTSLNIIAKEKPEQYKNRAGGTFVCPNHLAGFLQLVFPIALAIVLFSRYVVGIRLLIAYCFLLLIAGWILTFSRGGWIAGTVGLLSFVFFSFLREDSRGNNAWMLPVSVMILALILVGVFVKPIQERLLTISPTGDSSAHTRIKIWADSIEMIKEKPLFGYAPGGFLWHYPRYKHDGLMRKVTYTHNDYLNALIDYGAVGFCIIISFLFCVFIKFRKIGELFDFPDNQVLLIGGLSAMVTVAVHALFDFNNHIPSNAFLMLFISGVIIVMSYSTEDSSEAFWNFRFINENKLLFYATACLLFFAVGLSFAHGSKLFLSELYSDQALVLKDNILWDSALERFDDAIALDPSNPKLYASKAEVIGAKTVFQKGDTDTKAAIGLYHKALELNPYESDYQFKLALLYRRIGENETTRDLLKKAIEQEPTNRAYKYQLRKYEKKLKK</sequence>
<keyword evidence="5" id="KW-0802">TPR repeat</keyword>
<feature type="repeat" description="TPR" evidence="5">
    <location>
        <begin position="489"/>
        <end position="522"/>
    </location>
</feature>
<evidence type="ECO:0000256" key="5">
    <source>
        <dbReference type="PROSITE-ProRule" id="PRU00339"/>
    </source>
</evidence>
<dbReference type="Gene3D" id="1.25.40.10">
    <property type="entry name" value="Tetratricopeptide repeat domain"/>
    <property type="match status" value="1"/>
</dbReference>
<comment type="caution">
    <text evidence="8">The sequence shown here is derived from an EMBL/GenBank/DDBJ whole genome shotgun (WGS) entry which is preliminary data.</text>
</comment>
<dbReference type="InterPro" id="IPR011990">
    <property type="entry name" value="TPR-like_helical_dom_sf"/>
</dbReference>
<dbReference type="AlphaFoldDB" id="A0A3A4R554"/>
<dbReference type="InterPro" id="IPR007016">
    <property type="entry name" value="O-antigen_ligase-rel_domated"/>
</dbReference>
<feature type="transmembrane region" description="Helical" evidence="6">
    <location>
        <begin position="424"/>
        <end position="443"/>
    </location>
</feature>
<comment type="subcellular location">
    <subcellularLocation>
        <location evidence="1">Membrane</location>
        <topology evidence="1">Multi-pass membrane protein</topology>
    </subcellularLocation>
</comment>
<feature type="transmembrane region" description="Helical" evidence="6">
    <location>
        <begin position="224"/>
        <end position="241"/>
    </location>
</feature>
<evidence type="ECO:0000313" key="9">
    <source>
        <dbReference type="Proteomes" id="UP000266426"/>
    </source>
</evidence>
<feature type="transmembrane region" description="Helical" evidence="6">
    <location>
        <begin position="12"/>
        <end position="33"/>
    </location>
</feature>
<feature type="transmembrane region" description="Helical" evidence="6">
    <location>
        <begin position="398"/>
        <end position="418"/>
    </location>
</feature>
<evidence type="ECO:0000259" key="7">
    <source>
        <dbReference type="Pfam" id="PF04932"/>
    </source>
</evidence>
<proteinExistence type="predicted"/>
<feature type="transmembrane region" description="Helical" evidence="6">
    <location>
        <begin position="247"/>
        <end position="264"/>
    </location>
</feature>
<reference evidence="8 9" key="1">
    <citation type="journal article" date="2017" name="ISME J.">
        <title>Energy and carbon metabolisms in a deep terrestrial subsurface fluid microbial community.</title>
        <authorList>
            <person name="Momper L."/>
            <person name="Jungbluth S.P."/>
            <person name="Lee M.D."/>
            <person name="Amend J.P."/>
        </authorList>
    </citation>
    <scope>NUCLEOTIDE SEQUENCE [LARGE SCALE GENOMIC DNA]</scope>
    <source>
        <strain evidence="8">SURF_26</strain>
    </source>
</reference>
<dbReference type="PANTHER" id="PTHR37422">
    <property type="entry name" value="TEICHURONIC ACID BIOSYNTHESIS PROTEIN TUAE"/>
    <property type="match status" value="1"/>
</dbReference>
<feature type="transmembrane region" description="Helical" evidence="6">
    <location>
        <begin position="199"/>
        <end position="217"/>
    </location>
</feature>
<feature type="transmembrane region" description="Helical" evidence="6">
    <location>
        <begin position="463"/>
        <end position="481"/>
    </location>
</feature>
<feature type="transmembrane region" description="Helical" evidence="6">
    <location>
        <begin position="39"/>
        <end position="57"/>
    </location>
</feature>
<gene>
    <name evidence="8" type="ORF">C4541_02165</name>
</gene>
<organism evidence="8 9">
    <name type="scientific">Candidatus Auribacter fodinae</name>
    <dbReference type="NCBI Taxonomy" id="2093366"/>
    <lineage>
        <taxon>Bacteria</taxon>
        <taxon>Pseudomonadati</taxon>
        <taxon>Candidatus Auribacterota</taxon>
        <taxon>Candidatus Auribacteria</taxon>
        <taxon>Candidatus Auribacterales</taxon>
        <taxon>Candidatus Auribacteraceae</taxon>
        <taxon>Candidatus Auribacter</taxon>
    </lineage>
</organism>
<evidence type="ECO:0000256" key="2">
    <source>
        <dbReference type="ARBA" id="ARBA00022692"/>
    </source>
</evidence>
<dbReference type="EMBL" id="QZJZ01000014">
    <property type="protein sequence ID" value="RJP61327.1"/>
    <property type="molecule type" value="Genomic_DNA"/>
</dbReference>
<feature type="repeat" description="TPR" evidence="5">
    <location>
        <begin position="564"/>
        <end position="597"/>
    </location>
</feature>
<evidence type="ECO:0000256" key="3">
    <source>
        <dbReference type="ARBA" id="ARBA00022989"/>
    </source>
</evidence>
<dbReference type="SMART" id="SM00028">
    <property type="entry name" value="TPR"/>
    <property type="match status" value="3"/>
</dbReference>
<evidence type="ECO:0000313" key="8">
    <source>
        <dbReference type="EMBL" id="RJP61327.1"/>
    </source>
</evidence>
<dbReference type="Pfam" id="PF04932">
    <property type="entry name" value="Wzy_C"/>
    <property type="match status" value="1"/>
</dbReference>
<keyword evidence="4 6" id="KW-0472">Membrane</keyword>
<dbReference type="PROSITE" id="PS50005">
    <property type="entry name" value="TPR"/>
    <property type="match status" value="2"/>
</dbReference>
<feature type="transmembrane region" description="Helical" evidence="6">
    <location>
        <begin position="273"/>
        <end position="292"/>
    </location>
</feature>
<dbReference type="Proteomes" id="UP000266426">
    <property type="component" value="Unassembled WGS sequence"/>
</dbReference>
<dbReference type="InterPro" id="IPR019734">
    <property type="entry name" value="TPR_rpt"/>
</dbReference>
<feature type="transmembrane region" description="Helical" evidence="6">
    <location>
        <begin position="97"/>
        <end position="114"/>
    </location>
</feature>
<name>A0A3A4R554_9BACT</name>
<feature type="transmembrane region" description="Helical" evidence="6">
    <location>
        <begin position="121"/>
        <end position="143"/>
    </location>
</feature>
<dbReference type="PANTHER" id="PTHR37422:SF13">
    <property type="entry name" value="LIPOPOLYSACCHARIDE BIOSYNTHESIS PROTEIN PA4999-RELATED"/>
    <property type="match status" value="1"/>
</dbReference>
<feature type="domain" description="O-antigen ligase-related" evidence="7">
    <location>
        <begin position="232"/>
        <end position="375"/>
    </location>
</feature>
<accession>A0A3A4R554</accession>
<dbReference type="GO" id="GO:0016020">
    <property type="term" value="C:membrane"/>
    <property type="evidence" value="ECO:0007669"/>
    <property type="project" value="UniProtKB-SubCell"/>
</dbReference>